<dbReference type="EMBL" id="KV921895">
    <property type="protein sequence ID" value="ORE07997.1"/>
    <property type="molecule type" value="Genomic_DNA"/>
</dbReference>
<evidence type="ECO:0000313" key="2">
    <source>
        <dbReference type="EMBL" id="ORE07997.1"/>
    </source>
</evidence>
<evidence type="ECO:0000256" key="1">
    <source>
        <dbReference type="SAM" id="Coils"/>
    </source>
</evidence>
<organism evidence="2">
    <name type="scientific">Rhizopus microsporus var. microsporus</name>
    <dbReference type="NCBI Taxonomy" id="86635"/>
    <lineage>
        <taxon>Eukaryota</taxon>
        <taxon>Fungi</taxon>
        <taxon>Fungi incertae sedis</taxon>
        <taxon>Mucoromycota</taxon>
        <taxon>Mucoromycotina</taxon>
        <taxon>Mucoromycetes</taxon>
        <taxon>Mucorales</taxon>
        <taxon>Mucorineae</taxon>
        <taxon>Rhizopodaceae</taxon>
        <taxon>Rhizopus</taxon>
    </lineage>
</organism>
<proteinExistence type="predicted"/>
<feature type="coiled-coil region" evidence="1">
    <location>
        <begin position="85"/>
        <end position="112"/>
    </location>
</feature>
<dbReference type="AlphaFoldDB" id="A0A1X0R7H4"/>
<reference evidence="2" key="1">
    <citation type="journal article" date="2016" name="Proc. Natl. Acad. Sci. U.S.A.">
        <title>Lipid metabolic changes in an early divergent fungus govern the establishment of a mutualistic symbiosis with endobacteria.</title>
        <authorList>
            <person name="Lastovetsky O.A."/>
            <person name="Gaspar M.L."/>
            <person name="Mondo S.J."/>
            <person name="LaButti K.M."/>
            <person name="Sandor L."/>
            <person name="Grigoriev I.V."/>
            <person name="Henry S.A."/>
            <person name="Pawlowska T.E."/>
        </authorList>
    </citation>
    <scope>NUCLEOTIDE SEQUENCE [LARGE SCALE GENOMIC DNA]</scope>
    <source>
        <strain evidence="2">ATCC 52814</strain>
    </source>
</reference>
<gene>
    <name evidence="2" type="ORF">BCV72DRAFT_304135</name>
</gene>
<name>A0A1X0R7H4_RHIZD</name>
<keyword evidence="1" id="KW-0175">Coiled coil</keyword>
<dbReference type="Proteomes" id="UP000242414">
    <property type="component" value="Unassembled WGS sequence"/>
</dbReference>
<protein>
    <submittedName>
        <fullName evidence="2">Uncharacterized protein</fullName>
    </submittedName>
</protein>
<accession>A0A1X0R7H4</accession>
<sequence length="142" mass="16198">MCEKKKQRAIYGPGKTMINRPASWKWSASEELNGSSPKRALTGTEARINVKVGEIVPLLRTKRNHGKTPVQYWKDFVKAGIFNIAQRIRKEIENREETAKEAEDTSAQEQEEQQLRTFSASLLPLLRSDLPADIQDTFLKTI</sequence>
<dbReference type="VEuPathDB" id="FungiDB:BCV72DRAFT_304135"/>